<feature type="domain" description="CheW-like" evidence="1">
    <location>
        <begin position="19"/>
        <end position="159"/>
    </location>
</feature>
<protein>
    <submittedName>
        <fullName evidence="2">Purine-binding chemotaxis protein CheW</fullName>
    </submittedName>
</protein>
<keyword evidence="3" id="KW-1185">Reference proteome</keyword>
<dbReference type="AlphaFoldDB" id="A0A3A1UZI3"/>
<proteinExistence type="predicted"/>
<name>A0A3A1UZI3_9BACL</name>
<dbReference type="SMART" id="SM00260">
    <property type="entry name" value="CheW"/>
    <property type="match status" value="1"/>
</dbReference>
<dbReference type="InterPro" id="IPR039315">
    <property type="entry name" value="CheW"/>
</dbReference>
<reference evidence="2 3" key="1">
    <citation type="submission" date="2018-09" db="EMBL/GenBank/DDBJ databases">
        <title>Paenibacillus aracenensis nov. sp. isolated from a cave in southern Spain.</title>
        <authorList>
            <person name="Jurado V."/>
            <person name="Gutierrez-Patricio S."/>
            <person name="Gonzalez-Pimentel J.L."/>
            <person name="Miller A.Z."/>
            <person name="Laiz L."/>
            <person name="Saiz-Jimenez C."/>
        </authorList>
    </citation>
    <scope>NUCLEOTIDE SEQUENCE [LARGE SCALE GENOMIC DNA]</scope>
    <source>
        <strain evidence="2 3">DSM 22867</strain>
    </source>
</reference>
<dbReference type="Proteomes" id="UP000266482">
    <property type="component" value="Unassembled WGS sequence"/>
</dbReference>
<gene>
    <name evidence="2" type="ORF">D3P08_09695</name>
</gene>
<dbReference type="RefSeq" id="WP_119599396.1">
    <property type="nucleotide sequence ID" value="NZ_QXQA01000004.1"/>
</dbReference>
<sequence length="165" mass="18494">MTDQNGNQDSSGYDEDTMSGKYLTFQLGTEVYGIEIAYVIEIIGIQAITEVPELPEYIRGIINLRGKIIPVMDVRLRFRKTFRPYNDRTCIIVIDIQDVSIGLVVDSVSEVLSIAEHDVVPPPELGHGHSNRFIKGVGKVGQDVKLLLDCEKLLQHEVLEELSQL</sequence>
<dbReference type="InterPro" id="IPR002545">
    <property type="entry name" value="CheW-lke_dom"/>
</dbReference>
<dbReference type="SUPFAM" id="SSF50341">
    <property type="entry name" value="CheW-like"/>
    <property type="match status" value="1"/>
</dbReference>
<dbReference type="InterPro" id="IPR036061">
    <property type="entry name" value="CheW-like_dom_sf"/>
</dbReference>
<dbReference type="PANTHER" id="PTHR22617:SF23">
    <property type="entry name" value="CHEMOTAXIS PROTEIN CHEW"/>
    <property type="match status" value="1"/>
</dbReference>
<dbReference type="Pfam" id="PF01584">
    <property type="entry name" value="CheW"/>
    <property type="match status" value="1"/>
</dbReference>
<dbReference type="GO" id="GO:0006935">
    <property type="term" value="P:chemotaxis"/>
    <property type="evidence" value="ECO:0007669"/>
    <property type="project" value="InterPro"/>
</dbReference>
<dbReference type="PANTHER" id="PTHR22617">
    <property type="entry name" value="CHEMOTAXIS SENSOR HISTIDINE KINASE-RELATED"/>
    <property type="match status" value="1"/>
</dbReference>
<comment type="caution">
    <text evidence="2">The sequence shown here is derived from an EMBL/GenBank/DDBJ whole genome shotgun (WGS) entry which is preliminary data.</text>
</comment>
<evidence type="ECO:0000313" key="2">
    <source>
        <dbReference type="EMBL" id="RIX53684.1"/>
    </source>
</evidence>
<dbReference type="EMBL" id="QXQA01000004">
    <property type="protein sequence ID" value="RIX53684.1"/>
    <property type="molecule type" value="Genomic_DNA"/>
</dbReference>
<dbReference type="OrthoDB" id="9794382at2"/>
<organism evidence="2 3">
    <name type="scientific">Paenibacillus nanensis</name>
    <dbReference type="NCBI Taxonomy" id="393251"/>
    <lineage>
        <taxon>Bacteria</taxon>
        <taxon>Bacillati</taxon>
        <taxon>Bacillota</taxon>
        <taxon>Bacilli</taxon>
        <taxon>Bacillales</taxon>
        <taxon>Paenibacillaceae</taxon>
        <taxon>Paenibacillus</taxon>
    </lineage>
</organism>
<dbReference type="GO" id="GO:0005829">
    <property type="term" value="C:cytosol"/>
    <property type="evidence" value="ECO:0007669"/>
    <property type="project" value="TreeGrafter"/>
</dbReference>
<dbReference type="GO" id="GO:0007165">
    <property type="term" value="P:signal transduction"/>
    <property type="evidence" value="ECO:0007669"/>
    <property type="project" value="InterPro"/>
</dbReference>
<accession>A0A3A1UZI3</accession>
<evidence type="ECO:0000313" key="3">
    <source>
        <dbReference type="Proteomes" id="UP000266482"/>
    </source>
</evidence>
<dbReference type="Gene3D" id="2.40.50.180">
    <property type="entry name" value="CheA-289, Domain 4"/>
    <property type="match status" value="1"/>
</dbReference>
<dbReference type="Gene3D" id="2.30.30.40">
    <property type="entry name" value="SH3 Domains"/>
    <property type="match status" value="1"/>
</dbReference>
<dbReference type="PROSITE" id="PS50851">
    <property type="entry name" value="CHEW"/>
    <property type="match status" value="1"/>
</dbReference>
<evidence type="ECO:0000259" key="1">
    <source>
        <dbReference type="PROSITE" id="PS50851"/>
    </source>
</evidence>